<evidence type="ECO:0000256" key="11">
    <source>
        <dbReference type="RuleBase" id="RU271113"/>
    </source>
</evidence>
<dbReference type="EMBL" id="LATX01002301">
    <property type="protein sequence ID" value="KTB31711.1"/>
    <property type="molecule type" value="Genomic_DNA"/>
</dbReference>
<feature type="region of interest" description="Disordered" evidence="12">
    <location>
        <begin position="241"/>
        <end position="353"/>
    </location>
</feature>
<comment type="subcellular location">
    <subcellularLocation>
        <location evidence="1 11">Nucleus</location>
    </subcellularLocation>
</comment>
<dbReference type="InterPro" id="IPR030445">
    <property type="entry name" value="H3-K79_meTrfase"/>
</dbReference>
<dbReference type="SUPFAM" id="SSF53335">
    <property type="entry name" value="S-adenosyl-L-methionine-dependent methyltransferases"/>
    <property type="match status" value="1"/>
</dbReference>
<comment type="miscellaneous">
    <text evidence="11">In contrast to other lysine histone methyltransferases, it does not contain a SET domain, suggesting the existence of another mechanism for methylation of lysine residues of histones.</text>
</comment>
<comment type="caution">
    <text evidence="14">The sequence shown here is derived from an EMBL/GenBank/DDBJ whole genome shotgun (WGS) entry which is preliminary data.</text>
</comment>
<comment type="activity regulation">
    <text evidence="11">Ubiquitination of histone H2B to form H2BK123ub1 is required for efficient DOT1 methyltransferase activity on histone H3.</text>
</comment>
<organism evidence="14 15">
    <name type="scientific">Moniliophthora roreri</name>
    <name type="common">Frosty pod rot fungus</name>
    <name type="synonym">Monilia roreri</name>
    <dbReference type="NCBI Taxonomy" id="221103"/>
    <lineage>
        <taxon>Eukaryota</taxon>
        <taxon>Fungi</taxon>
        <taxon>Dikarya</taxon>
        <taxon>Basidiomycota</taxon>
        <taxon>Agaricomycotina</taxon>
        <taxon>Agaricomycetes</taxon>
        <taxon>Agaricomycetidae</taxon>
        <taxon>Agaricales</taxon>
        <taxon>Marasmiineae</taxon>
        <taxon>Marasmiaceae</taxon>
        <taxon>Moniliophthora</taxon>
    </lineage>
</organism>
<dbReference type="Proteomes" id="UP000054988">
    <property type="component" value="Unassembled WGS sequence"/>
</dbReference>
<feature type="region of interest" description="Disordered" evidence="12">
    <location>
        <begin position="1"/>
        <end position="152"/>
    </location>
</feature>
<feature type="compositionally biased region" description="Polar residues" evidence="12">
    <location>
        <begin position="1"/>
        <end position="17"/>
    </location>
</feature>
<protein>
    <recommendedName>
        <fullName evidence="3 11">Histone-lysine N-methyltransferase, H3 lysine-79 specific</fullName>
        <ecNumber evidence="2 11">2.1.1.360</ecNumber>
    </recommendedName>
    <alternativeName>
        <fullName evidence="9 11">Histone H3-K79 methyltransferase</fullName>
    </alternativeName>
</protein>
<dbReference type="Pfam" id="PF08123">
    <property type="entry name" value="DOT1"/>
    <property type="match status" value="1"/>
</dbReference>
<evidence type="ECO:0000313" key="15">
    <source>
        <dbReference type="Proteomes" id="UP000054988"/>
    </source>
</evidence>
<feature type="compositionally biased region" description="Low complexity" evidence="12">
    <location>
        <begin position="262"/>
        <end position="293"/>
    </location>
</feature>
<dbReference type="GO" id="GO:0006281">
    <property type="term" value="P:DNA repair"/>
    <property type="evidence" value="ECO:0007669"/>
    <property type="project" value="TreeGrafter"/>
</dbReference>
<dbReference type="GO" id="GO:0140956">
    <property type="term" value="F:histone H3K79 trimethyltransferase activity"/>
    <property type="evidence" value="ECO:0007669"/>
    <property type="project" value="UniProtKB-EC"/>
</dbReference>
<sequence>MPTDQSFFSGKPSTAPSTIRVRTVVTTKKKLPRHPSSSPPKPVFSSPPNTSPLTSPEPSPAPKKKRKSQSDQEVGVRVKKKTKITTTAKKKSRSSSYYSASDDDYNPDIEGPCPPQIYRSSASTSRSTSSIPTTRRMWSITGKGEPGPGHVSSEQVVCRLMKSYKAYFRNPDDSTDKRFEPHPTNYPVCELEYPNTDSIERFVLLQPKDKDHYSPIMDFERSLYTIVKYYMTPAQQALFGPIPGENSFLNDDNGDRPPTSEEPPSSVSPSPPHSRASTSSSMSSLTSVSSSNTSDEDDSESLSSLSSLSDSEEDTPHKPPSKPREKDREKGPSMEPEPEEPTPTPNLTLNPNSTAERETPLLRLLQRSIHTCNGPLFLDTVERINQLIKSLKYPTLPPVPSFDDPDPTNALMANLQSLVLRQPRIPEKLLMRVIEENYQRSVGPHVAKLRSYEAFSSTVYGELMPSLVSSILSTHCPSLGPDSLFLDLGSGVGNICVQASLQTGCKSYGIEILPNPSNVGKEMVEAWKTRCQFWGLSCGEIELEEGDFLKSAKVDELMGKADIVLVDNKVFDESLNEALRPKFLDLKEGAVVISLAPFSQCVNARVTERNIDDISAIFSTSSHAYYPGSVSWGNGGGVYYVHKVDREGYNEVRERYLRLGGDRGGRERRWSYKGRGGA</sequence>
<comment type="similarity">
    <text evidence="11">Belongs to the class I-like SAM-binding methyltransferase superfamily. DOT1 family.</text>
</comment>
<evidence type="ECO:0000256" key="7">
    <source>
        <dbReference type="ARBA" id="ARBA00022853"/>
    </source>
</evidence>
<dbReference type="AlphaFoldDB" id="A0A0W0F5V8"/>
<dbReference type="CDD" id="cd02440">
    <property type="entry name" value="AdoMet_MTases"/>
    <property type="match status" value="1"/>
</dbReference>
<feature type="domain" description="DOT1" evidence="13">
    <location>
        <begin position="316"/>
        <end position="657"/>
    </location>
</feature>
<keyword evidence="5 11" id="KW-0808">Transferase</keyword>
<gene>
    <name evidence="14" type="ORF">WG66_15767</name>
</gene>
<feature type="compositionally biased region" description="Basic and acidic residues" evidence="12">
    <location>
        <begin position="314"/>
        <end position="332"/>
    </location>
</feature>
<evidence type="ECO:0000256" key="6">
    <source>
        <dbReference type="ARBA" id="ARBA00022691"/>
    </source>
</evidence>
<comment type="function">
    <text evidence="11">Histone methyltransferase that specifically trimethylates histone H3 to form H3K79me3. This methylation is required for telomere silencing and for the pachytene checkpoint during the meiotic cell cycle by allowing the recruitment of RAD9 to double strand breaks. Nucleosomes are preferred as substrate compared to free histone.</text>
</comment>
<dbReference type="Gene3D" id="3.40.50.150">
    <property type="entry name" value="Vaccinia Virus protein VP39"/>
    <property type="match status" value="1"/>
</dbReference>
<reference evidence="14 15" key="1">
    <citation type="submission" date="2015-12" db="EMBL/GenBank/DDBJ databases">
        <title>Draft genome sequence of Moniliophthora roreri, the causal agent of frosty pod rot of cacao.</title>
        <authorList>
            <person name="Aime M.C."/>
            <person name="Diaz-Valderrama J.R."/>
            <person name="Kijpornyongpan T."/>
            <person name="Phillips-Mora W."/>
        </authorList>
    </citation>
    <scope>NUCLEOTIDE SEQUENCE [LARGE SCALE GENOMIC DNA]</scope>
    <source>
        <strain evidence="14 15">MCA 2952</strain>
    </source>
</reference>
<evidence type="ECO:0000256" key="4">
    <source>
        <dbReference type="ARBA" id="ARBA00022603"/>
    </source>
</evidence>
<evidence type="ECO:0000256" key="3">
    <source>
        <dbReference type="ARBA" id="ARBA00020987"/>
    </source>
</evidence>
<evidence type="ECO:0000256" key="12">
    <source>
        <dbReference type="SAM" id="MobiDB-lite"/>
    </source>
</evidence>
<name>A0A0W0F5V8_MONRR</name>
<feature type="compositionally biased region" description="Low complexity" evidence="12">
    <location>
        <begin position="43"/>
        <end position="54"/>
    </location>
</feature>
<dbReference type="FunFam" id="3.40.50.150:FF:000033">
    <property type="entry name" value="Histone-lysine N-methyltransferase, H3 lysine-79 specific"/>
    <property type="match status" value="1"/>
</dbReference>
<proteinExistence type="inferred from homology"/>
<dbReference type="GO" id="GO:0000077">
    <property type="term" value="P:DNA damage checkpoint signaling"/>
    <property type="evidence" value="ECO:0007669"/>
    <property type="project" value="TreeGrafter"/>
</dbReference>
<evidence type="ECO:0000256" key="9">
    <source>
        <dbReference type="ARBA" id="ARBA00029821"/>
    </source>
</evidence>
<feature type="compositionally biased region" description="Basic residues" evidence="12">
    <location>
        <begin position="77"/>
        <end position="93"/>
    </location>
</feature>
<comment type="catalytic activity">
    <reaction evidence="10 11">
        <text>L-lysyl(79)-[histone H3] + 3 S-adenosyl-L-methionine = N(6),N(6),N(6)-trimethyl-L-lysyl(79)-[histone H3] + 3 S-adenosyl-L-homocysteine + 3 H(+)</text>
        <dbReference type="Rhea" id="RHEA:60328"/>
        <dbReference type="Rhea" id="RHEA-COMP:15549"/>
        <dbReference type="Rhea" id="RHEA-COMP:15552"/>
        <dbReference type="ChEBI" id="CHEBI:15378"/>
        <dbReference type="ChEBI" id="CHEBI:29969"/>
        <dbReference type="ChEBI" id="CHEBI:57856"/>
        <dbReference type="ChEBI" id="CHEBI:59789"/>
        <dbReference type="ChEBI" id="CHEBI:61961"/>
        <dbReference type="EC" id="2.1.1.360"/>
    </reaction>
</comment>
<evidence type="ECO:0000259" key="13">
    <source>
        <dbReference type="PROSITE" id="PS51569"/>
    </source>
</evidence>
<dbReference type="GO" id="GO:0005634">
    <property type="term" value="C:nucleus"/>
    <property type="evidence" value="ECO:0007669"/>
    <property type="project" value="UniProtKB-SubCell"/>
</dbReference>
<dbReference type="PANTHER" id="PTHR21451:SF0">
    <property type="entry name" value="HISTONE-LYSINE N-METHYLTRANSFERASE, H3 LYSINE-79 SPECIFIC"/>
    <property type="match status" value="1"/>
</dbReference>
<dbReference type="GO" id="GO:0032259">
    <property type="term" value="P:methylation"/>
    <property type="evidence" value="ECO:0007669"/>
    <property type="project" value="UniProtKB-KW"/>
</dbReference>
<dbReference type="InterPro" id="IPR029063">
    <property type="entry name" value="SAM-dependent_MTases_sf"/>
</dbReference>
<evidence type="ECO:0000256" key="5">
    <source>
        <dbReference type="ARBA" id="ARBA00022679"/>
    </source>
</evidence>
<dbReference type="eggNOG" id="KOG3924">
    <property type="taxonomic scope" value="Eukaryota"/>
</dbReference>
<dbReference type="EC" id="2.1.1.360" evidence="2 11"/>
<dbReference type="PANTHER" id="PTHR21451">
    <property type="entry name" value="HISTONE H3 METHYLTRANSFERASE"/>
    <property type="match status" value="1"/>
</dbReference>
<evidence type="ECO:0000256" key="2">
    <source>
        <dbReference type="ARBA" id="ARBA00012190"/>
    </source>
</evidence>
<feature type="compositionally biased region" description="Low complexity" evidence="12">
    <location>
        <begin position="119"/>
        <end position="136"/>
    </location>
</feature>
<evidence type="ECO:0000256" key="1">
    <source>
        <dbReference type="ARBA" id="ARBA00004123"/>
    </source>
</evidence>
<keyword evidence="4 11" id="KW-0489">Methyltransferase</keyword>
<keyword evidence="7 11" id="KW-0156">Chromatin regulator</keyword>
<evidence type="ECO:0000313" key="14">
    <source>
        <dbReference type="EMBL" id="KTB31711.1"/>
    </source>
</evidence>
<keyword evidence="8 11" id="KW-0539">Nucleus</keyword>
<evidence type="ECO:0000256" key="8">
    <source>
        <dbReference type="ARBA" id="ARBA00023242"/>
    </source>
</evidence>
<dbReference type="PROSITE" id="PS51569">
    <property type="entry name" value="DOT1"/>
    <property type="match status" value="1"/>
</dbReference>
<keyword evidence="6 11" id="KW-0949">S-adenosyl-L-methionine</keyword>
<accession>A0A0W0F5V8</accession>
<evidence type="ECO:0000256" key="10">
    <source>
        <dbReference type="ARBA" id="ARBA00047770"/>
    </source>
</evidence>
<dbReference type="InterPro" id="IPR025789">
    <property type="entry name" value="DOT1_dom"/>
</dbReference>